<reference evidence="3" key="3">
    <citation type="submission" date="2020-11" db="EMBL/GenBank/DDBJ databases">
        <title>Intraspecies plasmid and genomic variation of Mycobacterium kubicae revealed by the complete genome sequences of two clinical isolates.</title>
        <authorList>
            <person name="Hendrix J.R."/>
            <person name="Epperson L.E."/>
            <person name="Honda J.R."/>
            <person name="Strong M."/>
        </authorList>
    </citation>
    <scope>NUCLEOTIDE SEQUENCE</scope>
    <source>
        <strain evidence="3">JCM 13573</strain>
    </source>
</reference>
<evidence type="ECO:0000313" key="4">
    <source>
        <dbReference type="Proteomes" id="UP000465306"/>
    </source>
</evidence>
<accession>A0AAX1JIG5</accession>
<dbReference type="EMBL" id="CP065047">
    <property type="protein sequence ID" value="QPI40152.1"/>
    <property type="molecule type" value="Genomic_DNA"/>
</dbReference>
<protein>
    <submittedName>
        <fullName evidence="3">TfuA-like protein</fullName>
    </submittedName>
</protein>
<organism evidence="3 5">
    <name type="scientific">Mycobacterium kubicae</name>
    <dbReference type="NCBI Taxonomy" id="120959"/>
    <lineage>
        <taxon>Bacteria</taxon>
        <taxon>Bacillati</taxon>
        <taxon>Actinomycetota</taxon>
        <taxon>Actinomycetes</taxon>
        <taxon>Mycobacteriales</taxon>
        <taxon>Mycobacteriaceae</taxon>
        <taxon>Mycobacterium</taxon>
        <taxon>Mycobacterium simiae complex</taxon>
    </lineage>
</organism>
<keyword evidence="4" id="KW-1185">Reference proteome</keyword>
<dbReference type="Proteomes" id="UP000465306">
    <property type="component" value="Unassembled WGS sequence"/>
</dbReference>
<dbReference type="Proteomes" id="UP000663583">
    <property type="component" value="Chromosome"/>
</dbReference>
<dbReference type="PIRSF" id="PIRSF026633">
    <property type="entry name" value="UCP026633_TfuA-like"/>
    <property type="match status" value="1"/>
</dbReference>
<reference evidence="2 4" key="1">
    <citation type="journal article" date="2019" name="Emerg. Microbes Infect.">
        <title>Comprehensive subspecies identification of 175 nontuberculous mycobacteria species based on 7547 genomic profiles.</title>
        <authorList>
            <person name="Matsumoto Y."/>
            <person name="Kinjo T."/>
            <person name="Motooka D."/>
            <person name="Nabeya D."/>
            <person name="Jung N."/>
            <person name="Uechi K."/>
            <person name="Horii T."/>
            <person name="Iida T."/>
            <person name="Fujita J."/>
            <person name="Nakamura S."/>
        </authorList>
    </citation>
    <scope>NUCLEOTIDE SEQUENCE [LARGE SCALE GENOMIC DNA]</scope>
    <source>
        <strain evidence="2 4">JCM 13573</strain>
    </source>
</reference>
<dbReference type="Pfam" id="PF07812">
    <property type="entry name" value="TfuA"/>
    <property type="match status" value="1"/>
</dbReference>
<evidence type="ECO:0000313" key="3">
    <source>
        <dbReference type="EMBL" id="QPI40152.1"/>
    </source>
</evidence>
<evidence type="ECO:0000313" key="5">
    <source>
        <dbReference type="Proteomes" id="UP000663583"/>
    </source>
</evidence>
<gene>
    <name evidence="3" type="ORF">I2456_12365</name>
    <name evidence="2" type="ORF">MKUB_23500</name>
</gene>
<dbReference type="InterPro" id="IPR016845">
    <property type="entry name" value="UCP026633_TfuA-like"/>
</dbReference>
<reference evidence="2" key="2">
    <citation type="submission" date="2020-02" db="EMBL/GenBank/DDBJ databases">
        <authorList>
            <person name="Matsumoto Y."/>
            <person name="Kinjo T."/>
            <person name="Motooka D."/>
            <person name="Nabeya D."/>
            <person name="Jung N."/>
            <person name="Uechi K."/>
            <person name="Horii T."/>
            <person name="Iida T."/>
            <person name="Fujita J."/>
            <person name="Nakamura S."/>
        </authorList>
    </citation>
    <scope>NUCLEOTIDE SEQUENCE</scope>
    <source>
        <strain evidence="2">JCM 13573</strain>
    </source>
</reference>
<name>A0AAX1JIG5_9MYCO</name>
<dbReference type="AlphaFoldDB" id="A0AAX1JIG5"/>
<dbReference type="KEGG" id="mku:I2456_12365"/>
<feature type="domain" description="TfuA-like core" evidence="1">
    <location>
        <begin position="53"/>
        <end position="172"/>
    </location>
</feature>
<evidence type="ECO:0000313" key="2">
    <source>
        <dbReference type="EMBL" id="GFG64860.1"/>
    </source>
</evidence>
<evidence type="ECO:0000259" key="1">
    <source>
        <dbReference type="Pfam" id="PF07812"/>
    </source>
</evidence>
<proteinExistence type="predicted"/>
<dbReference type="InterPro" id="IPR012924">
    <property type="entry name" value="TfuA_core"/>
</dbReference>
<dbReference type="EMBL" id="BLKU01000003">
    <property type="protein sequence ID" value="GFG64860.1"/>
    <property type="molecule type" value="Genomic_DNA"/>
</dbReference>
<dbReference type="RefSeq" id="WP_085073104.1">
    <property type="nucleotide sequence ID" value="NZ_BLKU01000003.1"/>
</dbReference>
<sequence length="477" mass="51837">MTGPGRVVVTAGPTISAADIHAIIPNAEVVPPISFGHALGYGLRPGDTLLIVDGLFFQHASVRHKELLTLIADGVRVVGSSSMGALRAAELHPFGMEGYGWVFEGYRDGLLEADDEVGMVHGDPDDDYPVFVDALVNIRHTVARAVESGVLSTALADRLIETARATPFTMRTWTRLLDAVGETESRSLAAQLRSMRVDVKHADALLALAKVLHGPPAAAVRPGPPPTVWSERWRQRWAPPTPVPAGDTVVKVTDAQVLSLLSVCAMDRWAYLPALEQVAAWYWRSIHPDDDSSVRDRAGRAVEHVTADTYQRALETVAHRYAEATGVIDGDGFPDTIRSYWLTAAEEQELAADPVGVSARIATRTLFFARSLPATQHFLDLVRQDARLSEWRAVAAHALARRDELARQKPHLNLHRPDPLQLKRLFGHRWGAPVDRIELACRGLMSDDAFYSAATLFAVAAADDQLPSIAVGALGSG</sequence>